<dbReference type="EMBL" id="JH712074">
    <property type="protein sequence ID" value="EFO27568.1"/>
    <property type="molecule type" value="Genomic_DNA"/>
</dbReference>
<dbReference type="GeneID" id="9938289"/>
<dbReference type="AlphaFoldDB" id="A0A1S0UA79"/>
<reference evidence="1" key="1">
    <citation type="submission" date="2012-04" db="EMBL/GenBank/DDBJ databases">
        <title>The Genome Sequence of Loa loa.</title>
        <authorList>
            <consortium name="The Broad Institute Genome Sequencing Platform"/>
            <consortium name="Broad Institute Genome Sequencing Center for Infectious Disease"/>
            <person name="Nutman T.B."/>
            <person name="Fink D.L."/>
            <person name="Russ C."/>
            <person name="Young S."/>
            <person name="Zeng Q."/>
            <person name="Gargeya S."/>
            <person name="Alvarado L."/>
            <person name="Berlin A."/>
            <person name="Chapman S.B."/>
            <person name="Chen Z."/>
            <person name="Freedman E."/>
            <person name="Gellesch M."/>
            <person name="Goldberg J."/>
            <person name="Griggs A."/>
            <person name="Gujja S."/>
            <person name="Heilman E.R."/>
            <person name="Heiman D."/>
            <person name="Howarth C."/>
            <person name="Mehta T."/>
            <person name="Neiman D."/>
            <person name="Pearson M."/>
            <person name="Roberts A."/>
            <person name="Saif S."/>
            <person name="Shea T."/>
            <person name="Shenoy N."/>
            <person name="Sisk P."/>
            <person name="Stolte C."/>
            <person name="Sykes S."/>
            <person name="White J."/>
            <person name="Yandava C."/>
            <person name="Haas B."/>
            <person name="Henn M.R."/>
            <person name="Nusbaum C."/>
            <person name="Birren B."/>
        </authorList>
    </citation>
    <scope>NUCLEOTIDE SEQUENCE [LARGE SCALE GENOMIC DNA]</scope>
</reference>
<dbReference type="RefSeq" id="XP_003136505.1">
    <property type="nucleotide sequence ID" value="XM_003136457.1"/>
</dbReference>
<sequence>MFENVSSRTELASPNSLGLARSPFVTFCMLQHIGMTGSAKLAMYLVISGHAIHMLSPKVFKSRLKGQVACYVCISSASHSDSQQFCDGNAITDLYQTVEKITIYEFRL</sequence>
<dbReference type="InParanoid" id="A0A1S0UA79"/>
<protein>
    <submittedName>
        <fullName evidence="1">Uncharacterized protein</fullName>
    </submittedName>
</protein>
<accession>A0A1S0UA79</accession>
<organism evidence="1">
    <name type="scientific">Loa loa</name>
    <name type="common">Eye worm</name>
    <name type="synonym">Filaria loa</name>
    <dbReference type="NCBI Taxonomy" id="7209"/>
    <lineage>
        <taxon>Eukaryota</taxon>
        <taxon>Metazoa</taxon>
        <taxon>Ecdysozoa</taxon>
        <taxon>Nematoda</taxon>
        <taxon>Chromadorea</taxon>
        <taxon>Rhabditida</taxon>
        <taxon>Spirurina</taxon>
        <taxon>Spiruromorpha</taxon>
        <taxon>Filarioidea</taxon>
        <taxon>Onchocercidae</taxon>
        <taxon>Loa</taxon>
    </lineage>
</organism>
<proteinExistence type="predicted"/>
<dbReference type="KEGG" id="loa:LOAG_00917"/>
<evidence type="ECO:0000313" key="1">
    <source>
        <dbReference type="EMBL" id="EFO27568.1"/>
    </source>
</evidence>
<gene>
    <name evidence="1" type="ORF">LOAG_00917</name>
</gene>
<name>A0A1S0UA79_LOALO</name>
<dbReference type="OrthoDB" id="5912692at2759"/>
<dbReference type="CTD" id="9938289"/>